<keyword evidence="3" id="KW-1185">Reference proteome</keyword>
<dbReference type="GO" id="GO:0032259">
    <property type="term" value="P:methylation"/>
    <property type="evidence" value="ECO:0007669"/>
    <property type="project" value="UniProtKB-KW"/>
</dbReference>
<feature type="domain" description="Methyltransferase" evidence="1">
    <location>
        <begin position="167"/>
        <end position="259"/>
    </location>
</feature>
<sequence length="347" mass="36974">MADVEPLLRTESGDAIGGDAAARRPVFELFEGFALTSVLASLERAGLLARLEGGSVPADPSEGRDGLPLATLRYLAQRGVVEEVNGMFTLSQRGREICKDKGYLVWLQGGYGHVLASLGDFSTGARRYGDDVIRDGRWVADGSALIGRDDVSPHATEVLTGIDFSHVVDLGCGNARFLIAAANRFGVTGVGVDLAPEACEDAGHAIAAAGLEDKIKVRCGDAGDLDAIPELAEADLAVAFFLLHEIFEHGREALMAYLRKLGSIMPRGAYMLVAEVQPASGAPDEKWRPEFTLLHAIMRQQLLTAEGWHDAFVEAGWSRHEVRDLGLPGAVLLLYQNTAPAGAEGGE</sequence>
<dbReference type="PANTHER" id="PTHR43667:SF2">
    <property type="entry name" value="FATTY ACID C-METHYL TRANSFERASE"/>
    <property type="match status" value="1"/>
</dbReference>
<organism evidence="2 3">
    <name type="scientific">Conexibacter arvalis</name>
    <dbReference type="NCBI Taxonomy" id="912552"/>
    <lineage>
        <taxon>Bacteria</taxon>
        <taxon>Bacillati</taxon>
        <taxon>Actinomycetota</taxon>
        <taxon>Thermoleophilia</taxon>
        <taxon>Solirubrobacterales</taxon>
        <taxon>Conexibacteraceae</taxon>
        <taxon>Conexibacter</taxon>
    </lineage>
</organism>
<dbReference type="Pfam" id="PF13649">
    <property type="entry name" value="Methyltransf_25"/>
    <property type="match status" value="1"/>
</dbReference>
<keyword evidence="2" id="KW-0489">Methyltransferase</keyword>
<reference evidence="2 3" key="1">
    <citation type="submission" date="2020-08" db="EMBL/GenBank/DDBJ databases">
        <title>Genomic Encyclopedia of Archaeal and Bacterial Type Strains, Phase II (KMG-II): from individual species to whole genera.</title>
        <authorList>
            <person name="Goeker M."/>
        </authorList>
    </citation>
    <scope>NUCLEOTIDE SEQUENCE [LARGE SCALE GENOMIC DNA]</scope>
    <source>
        <strain evidence="2 3">DSM 23288</strain>
    </source>
</reference>
<dbReference type="InterPro" id="IPR050723">
    <property type="entry name" value="CFA/CMAS"/>
</dbReference>
<dbReference type="EMBL" id="JACHNU010000001">
    <property type="protein sequence ID" value="MBB4661979.1"/>
    <property type="molecule type" value="Genomic_DNA"/>
</dbReference>
<dbReference type="CDD" id="cd02440">
    <property type="entry name" value="AdoMet_MTases"/>
    <property type="match status" value="1"/>
</dbReference>
<name>A0A840IAQ6_9ACTN</name>
<gene>
    <name evidence="2" type="ORF">BDZ31_001552</name>
</gene>
<comment type="caution">
    <text evidence="2">The sequence shown here is derived from an EMBL/GenBank/DDBJ whole genome shotgun (WGS) entry which is preliminary data.</text>
</comment>
<evidence type="ECO:0000313" key="2">
    <source>
        <dbReference type="EMBL" id="MBB4661979.1"/>
    </source>
</evidence>
<proteinExistence type="predicted"/>
<dbReference type="AlphaFoldDB" id="A0A840IAQ6"/>
<dbReference type="Gene3D" id="3.40.50.150">
    <property type="entry name" value="Vaccinia Virus protein VP39"/>
    <property type="match status" value="1"/>
</dbReference>
<dbReference type="InterPro" id="IPR041698">
    <property type="entry name" value="Methyltransf_25"/>
</dbReference>
<evidence type="ECO:0000259" key="1">
    <source>
        <dbReference type="Pfam" id="PF13649"/>
    </source>
</evidence>
<dbReference type="GO" id="GO:0008168">
    <property type="term" value="F:methyltransferase activity"/>
    <property type="evidence" value="ECO:0007669"/>
    <property type="project" value="UniProtKB-KW"/>
</dbReference>
<dbReference type="Proteomes" id="UP000585272">
    <property type="component" value="Unassembled WGS sequence"/>
</dbReference>
<dbReference type="InterPro" id="IPR029063">
    <property type="entry name" value="SAM-dependent_MTases_sf"/>
</dbReference>
<protein>
    <submittedName>
        <fullName evidence="2">SAM-dependent methyltransferase</fullName>
    </submittedName>
</protein>
<accession>A0A840IAQ6</accession>
<evidence type="ECO:0000313" key="3">
    <source>
        <dbReference type="Proteomes" id="UP000585272"/>
    </source>
</evidence>
<dbReference type="SUPFAM" id="SSF53335">
    <property type="entry name" value="S-adenosyl-L-methionine-dependent methyltransferases"/>
    <property type="match status" value="1"/>
</dbReference>
<dbReference type="PANTHER" id="PTHR43667">
    <property type="entry name" value="CYCLOPROPANE-FATTY-ACYL-PHOSPHOLIPID SYNTHASE"/>
    <property type="match status" value="1"/>
</dbReference>
<keyword evidence="2" id="KW-0808">Transferase</keyword>
<dbReference type="RefSeq" id="WP_183340604.1">
    <property type="nucleotide sequence ID" value="NZ_JACHNU010000001.1"/>
</dbReference>